<accession>A0A9D8KGD8</accession>
<gene>
    <name evidence="1" type="ORF">JW984_13435</name>
</gene>
<dbReference type="Proteomes" id="UP000809273">
    <property type="component" value="Unassembled WGS sequence"/>
</dbReference>
<name>A0A9D8KGD8_9DELT</name>
<dbReference type="AlphaFoldDB" id="A0A9D8KGD8"/>
<reference evidence="1" key="2">
    <citation type="submission" date="2021-01" db="EMBL/GenBank/DDBJ databases">
        <authorList>
            <person name="Hahn C.R."/>
            <person name="Youssef N.H."/>
            <person name="Elshahed M."/>
        </authorList>
    </citation>
    <scope>NUCLEOTIDE SEQUENCE</scope>
    <source>
        <strain evidence="1">Zod_Metabat.24</strain>
    </source>
</reference>
<comment type="caution">
    <text evidence="1">The sequence shown here is derived from an EMBL/GenBank/DDBJ whole genome shotgun (WGS) entry which is preliminary data.</text>
</comment>
<evidence type="ECO:0000313" key="2">
    <source>
        <dbReference type="Proteomes" id="UP000809273"/>
    </source>
</evidence>
<dbReference type="EMBL" id="JAFGIX010000069">
    <property type="protein sequence ID" value="MBN1574194.1"/>
    <property type="molecule type" value="Genomic_DNA"/>
</dbReference>
<sequence length="111" mass="12533">MTKDYVHPNLEEEVTAIAGSYTPEKELKIALNDREVLAIIGFGVVDTSCCGMGGGRFAVVPGYIVKYKYAVNDKGQQVSSVEPIEDDWEVKREIIRQIEERESYCNVRFLN</sequence>
<proteinExistence type="predicted"/>
<protein>
    <submittedName>
        <fullName evidence="1">Uncharacterized protein</fullName>
    </submittedName>
</protein>
<organism evidence="1 2">
    <name type="scientific">Candidatus Zymogenus saltonus</name>
    <dbReference type="NCBI Taxonomy" id="2844893"/>
    <lineage>
        <taxon>Bacteria</taxon>
        <taxon>Deltaproteobacteria</taxon>
        <taxon>Candidatus Zymogenia</taxon>
        <taxon>Candidatus Zymogeniales</taxon>
        <taxon>Candidatus Zymogenaceae</taxon>
        <taxon>Candidatus Zymogenus</taxon>
    </lineage>
</organism>
<evidence type="ECO:0000313" key="1">
    <source>
        <dbReference type="EMBL" id="MBN1574194.1"/>
    </source>
</evidence>
<reference evidence="1" key="1">
    <citation type="journal article" date="2021" name="Environ. Microbiol.">
        <title>Genomic characterization of three novel Desulfobacterota classes expand the metabolic and phylogenetic diversity of the phylum.</title>
        <authorList>
            <person name="Murphy C.L."/>
            <person name="Biggerstaff J."/>
            <person name="Eichhorn A."/>
            <person name="Ewing E."/>
            <person name="Shahan R."/>
            <person name="Soriano D."/>
            <person name="Stewart S."/>
            <person name="VanMol K."/>
            <person name="Walker R."/>
            <person name="Walters P."/>
            <person name="Elshahed M.S."/>
            <person name="Youssef N.H."/>
        </authorList>
    </citation>
    <scope>NUCLEOTIDE SEQUENCE</scope>
    <source>
        <strain evidence="1">Zod_Metabat.24</strain>
    </source>
</reference>